<evidence type="ECO:0000313" key="3">
    <source>
        <dbReference type="EMBL" id="MBD7943049.1"/>
    </source>
</evidence>
<keyword evidence="4" id="KW-1185">Reference proteome</keyword>
<dbReference type="CDD" id="cd06223">
    <property type="entry name" value="PRTases_typeI"/>
    <property type="match status" value="1"/>
</dbReference>
<dbReference type="InterPro" id="IPR000836">
    <property type="entry name" value="PRTase_dom"/>
</dbReference>
<name>A0ABR8R5R0_9BACI</name>
<reference evidence="3 4" key="1">
    <citation type="submission" date="2020-08" db="EMBL/GenBank/DDBJ databases">
        <title>A Genomic Blueprint of the Chicken Gut Microbiome.</title>
        <authorList>
            <person name="Gilroy R."/>
            <person name="Ravi A."/>
            <person name="Getino M."/>
            <person name="Pursley I."/>
            <person name="Horton D.L."/>
            <person name="Alikhan N.-F."/>
            <person name="Baker D."/>
            <person name="Gharbi K."/>
            <person name="Hall N."/>
            <person name="Watson M."/>
            <person name="Adriaenssens E.M."/>
            <person name="Foster-Nyarko E."/>
            <person name="Jarju S."/>
            <person name="Secka A."/>
            <person name="Antonio M."/>
            <person name="Oren A."/>
            <person name="Chaudhuri R."/>
            <person name="La Ragione R.M."/>
            <person name="Hildebrand F."/>
            <person name="Pallen M.J."/>
        </authorList>
    </citation>
    <scope>NUCLEOTIDE SEQUENCE [LARGE SCALE GENOMIC DNA]</scope>
    <source>
        <strain evidence="3 4">Sa2BUA9</strain>
    </source>
</reference>
<evidence type="ECO:0000256" key="1">
    <source>
        <dbReference type="ARBA" id="ARBA00008007"/>
    </source>
</evidence>
<comment type="caution">
    <text evidence="3">The sequence shown here is derived from an EMBL/GenBank/DDBJ whole genome shotgun (WGS) entry which is preliminary data.</text>
</comment>
<dbReference type="RefSeq" id="WP_191696512.1">
    <property type="nucleotide sequence ID" value="NZ_JACSQO010000001.1"/>
</dbReference>
<dbReference type="Gene3D" id="3.40.50.2020">
    <property type="match status" value="1"/>
</dbReference>
<comment type="similarity">
    <text evidence="1">Belongs to the ComF/GntX family.</text>
</comment>
<dbReference type="Proteomes" id="UP000640786">
    <property type="component" value="Unassembled WGS sequence"/>
</dbReference>
<sequence>MEWAINCLICGSIFSRPATWRRLFLYEIETASCDRCHQKFERAEASFDFSDFIGTPYEGAVDQVTSLHTYNEAMKNYLHQYKFLQDIALAGVFAREINEFLRLKQGIVVPIPMHPEKLKERTFSQVEEFLSKADIPFRNLLVKTTSNEQGKKSKKERLEAGILFESITDVQPVHYILFDDIYTTGATIHHAAKVLKDAGAKSVEAITLIKG</sequence>
<dbReference type="SUPFAM" id="SSF53271">
    <property type="entry name" value="PRTase-like"/>
    <property type="match status" value="1"/>
</dbReference>
<dbReference type="Pfam" id="PF00156">
    <property type="entry name" value="Pribosyltran"/>
    <property type="match status" value="1"/>
</dbReference>
<proteinExistence type="inferred from homology"/>
<dbReference type="EMBL" id="JACSQO010000001">
    <property type="protein sequence ID" value="MBD7943049.1"/>
    <property type="molecule type" value="Genomic_DNA"/>
</dbReference>
<evidence type="ECO:0000259" key="2">
    <source>
        <dbReference type="Pfam" id="PF00156"/>
    </source>
</evidence>
<dbReference type="InterPro" id="IPR051910">
    <property type="entry name" value="ComF/GntX_DNA_util-trans"/>
</dbReference>
<gene>
    <name evidence="3" type="ORF">H9650_02880</name>
</gene>
<dbReference type="InterPro" id="IPR029057">
    <property type="entry name" value="PRTase-like"/>
</dbReference>
<accession>A0ABR8R5R0</accession>
<protein>
    <submittedName>
        <fullName evidence="3">ComF family protein</fullName>
    </submittedName>
</protein>
<dbReference type="PANTHER" id="PTHR47505">
    <property type="entry name" value="DNA UTILIZATION PROTEIN YHGH"/>
    <property type="match status" value="1"/>
</dbReference>
<organism evidence="3 4">
    <name type="scientific">Psychrobacillus faecigallinarum</name>
    <dbReference type="NCBI Taxonomy" id="2762235"/>
    <lineage>
        <taxon>Bacteria</taxon>
        <taxon>Bacillati</taxon>
        <taxon>Bacillota</taxon>
        <taxon>Bacilli</taxon>
        <taxon>Bacillales</taxon>
        <taxon>Bacillaceae</taxon>
        <taxon>Psychrobacillus</taxon>
    </lineage>
</organism>
<evidence type="ECO:0000313" key="4">
    <source>
        <dbReference type="Proteomes" id="UP000640786"/>
    </source>
</evidence>
<feature type="domain" description="Phosphoribosyltransferase" evidence="2">
    <location>
        <begin position="94"/>
        <end position="210"/>
    </location>
</feature>
<dbReference type="PANTHER" id="PTHR47505:SF1">
    <property type="entry name" value="DNA UTILIZATION PROTEIN YHGH"/>
    <property type="match status" value="1"/>
</dbReference>